<sequence length="75" mass="8605">TMANKASLIRRSLRIDPLAPELCRREMFEHHPYAWLVEVNGVVIDARILPPALQEEVRRRGLMPWLQPPPATSPP</sequence>
<gene>
    <name evidence="1" type="ORF">B1B_00164</name>
</gene>
<name>T1DDR0_9ZZZZ</name>
<proteinExistence type="predicted"/>
<comment type="caution">
    <text evidence="1">The sequence shown here is derived from an EMBL/GenBank/DDBJ whole genome shotgun (WGS) entry which is preliminary data.</text>
</comment>
<evidence type="ECO:0000313" key="1">
    <source>
        <dbReference type="EMBL" id="EQD79529.1"/>
    </source>
</evidence>
<organism evidence="1">
    <name type="scientific">mine drainage metagenome</name>
    <dbReference type="NCBI Taxonomy" id="410659"/>
    <lineage>
        <taxon>unclassified sequences</taxon>
        <taxon>metagenomes</taxon>
        <taxon>ecological metagenomes</taxon>
    </lineage>
</organism>
<protein>
    <submittedName>
        <fullName evidence="1">Uncharacterized protein</fullName>
    </submittedName>
</protein>
<feature type="non-terminal residue" evidence="1">
    <location>
        <position position="1"/>
    </location>
</feature>
<reference evidence="1" key="1">
    <citation type="submission" date="2013-08" db="EMBL/GenBank/DDBJ databases">
        <authorList>
            <person name="Mendez C."/>
            <person name="Richter M."/>
            <person name="Ferrer M."/>
            <person name="Sanchez J."/>
        </authorList>
    </citation>
    <scope>NUCLEOTIDE SEQUENCE</scope>
</reference>
<accession>T1DDR0</accession>
<reference evidence="1" key="2">
    <citation type="journal article" date="2014" name="ISME J.">
        <title>Microbial stratification in low pH oxic and suboxic macroscopic growths along an acid mine drainage.</title>
        <authorList>
            <person name="Mendez-Garcia C."/>
            <person name="Mesa V."/>
            <person name="Sprenger R.R."/>
            <person name="Richter M."/>
            <person name="Diez M.S."/>
            <person name="Solano J."/>
            <person name="Bargiela R."/>
            <person name="Golyshina O.V."/>
            <person name="Manteca A."/>
            <person name="Ramos J.L."/>
            <person name="Gallego J.R."/>
            <person name="Llorente I."/>
            <person name="Martins Dos Santos V.A."/>
            <person name="Jensen O.N."/>
            <person name="Pelaez A.I."/>
            <person name="Sanchez J."/>
            <person name="Ferrer M."/>
        </authorList>
    </citation>
    <scope>NUCLEOTIDE SEQUENCE</scope>
</reference>
<dbReference type="EMBL" id="AUZY01000123">
    <property type="protein sequence ID" value="EQD79529.1"/>
    <property type="molecule type" value="Genomic_DNA"/>
</dbReference>
<dbReference type="AlphaFoldDB" id="T1DDR0"/>